<dbReference type="SUPFAM" id="SSF52091">
    <property type="entry name" value="SpoIIaa-like"/>
    <property type="match status" value="1"/>
</dbReference>
<dbReference type="InterPro" id="IPR002645">
    <property type="entry name" value="STAS_dom"/>
</dbReference>
<evidence type="ECO:0000256" key="1">
    <source>
        <dbReference type="ARBA" id="ARBA00022630"/>
    </source>
</evidence>
<evidence type="ECO:0000259" key="6">
    <source>
        <dbReference type="PROSITE" id="PS50801"/>
    </source>
</evidence>
<dbReference type="SMART" id="SM00086">
    <property type="entry name" value="PAC"/>
    <property type="match status" value="1"/>
</dbReference>
<feature type="domain" description="PAS" evidence="4">
    <location>
        <begin position="14"/>
        <end position="87"/>
    </location>
</feature>
<dbReference type="Gene3D" id="3.30.450.20">
    <property type="entry name" value="PAS domain"/>
    <property type="match status" value="1"/>
</dbReference>
<dbReference type="Pfam" id="PF01740">
    <property type="entry name" value="STAS"/>
    <property type="match status" value="1"/>
</dbReference>
<evidence type="ECO:0000256" key="3">
    <source>
        <dbReference type="ARBA" id="ARBA00022991"/>
    </source>
</evidence>
<evidence type="ECO:0000313" key="7">
    <source>
        <dbReference type="EMBL" id="SDY20495.1"/>
    </source>
</evidence>
<keyword evidence="3" id="KW-0157">Chromophore</keyword>
<evidence type="ECO:0000259" key="5">
    <source>
        <dbReference type="PROSITE" id="PS50113"/>
    </source>
</evidence>
<dbReference type="InterPro" id="IPR000014">
    <property type="entry name" value="PAS"/>
</dbReference>
<dbReference type="Gene3D" id="3.30.750.24">
    <property type="entry name" value="STAS domain"/>
    <property type="match status" value="1"/>
</dbReference>
<dbReference type="RefSeq" id="WP_076571949.1">
    <property type="nucleotide sequence ID" value="NZ_FNOS01000006.1"/>
</dbReference>
<dbReference type="InterPro" id="IPR036513">
    <property type="entry name" value="STAS_dom_sf"/>
</dbReference>
<dbReference type="SMART" id="SM00091">
    <property type="entry name" value="PAS"/>
    <property type="match status" value="1"/>
</dbReference>
<dbReference type="PANTHER" id="PTHR47429:SF2">
    <property type="entry name" value="PROTEIN TWIN LOV 1"/>
    <property type="match status" value="1"/>
</dbReference>
<dbReference type="InterPro" id="IPR000700">
    <property type="entry name" value="PAS-assoc_C"/>
</dbReference>
<organism evidence="7 8">
    <name type="scientific">Salimicrobium album</name>
    <dbReference type="NCBI Taxonomy" id="50717"/>
    <lineage>
        <taxon>Bacteria</taxon>
        <taxon>Bacillati</taxon>
        <taxon>Bacillota</taxon>
        <taxon>Bacilli</taxon>
        <taxon>Bacillales</taxon>
        <taxon>Bacillaceae</taxon>
        <taxon>Salimicrobium</taxon>
    </lineage>
</organism>
<evidence type="ECO:0000313" key="8">
    <source>
        <dbReference type="Proteomes" id="UP000198647"/>
    </source>
</evidence>
<dbReference type="Pfam" id="PF13426">
    <property type="entry name" value="PAS_9"/>
    <property type="match status" value="1"/>
</dbReference>
<dbReference type="PANTHER" id="PTHR47429">
    <property type="entry name" value="PROTEIN TWIN LOV 1"/>
    <property type="match status" value="1"/>
</dbReference>
<keyword evidence="1" id="KW-0285">Flavoprotein</keyword>
<dbReference type="InterPro" id="IPR035965">
    <property type="entry name" value="PAS-like_dom_sf"/>
</dbReference>
<dbReference type="InterPro" id="IPR001610">
    <property type="entry name" value="PAC"/>
</dbReference>
<accession>A0A1H3HZ45</accession>
<comment type="caution">
    <text evidence="7">The sequence shown here is derived from an EMBL/GenBank/DDBJ whole genome shotgun (WGS) entry which is preliminary data.</text>
</comment>
<keyword evidence="2" id="KW-0288">FMN</keyword>
<evidence type="ECO:0000256" key="2">
    <source>
        <dbReference type="ARBA" id="ARBA00022643"/>
    </source>
</evidence>
<dbReference type="SUPFAM" id="SSF55785">
    <property type="entry name" value="PYP-like sensor domain (PAS domain)"/>
    <property type="match status" value="1"/>
</dbReference>
<dbReference type="CDD" id="cd00130">
    <property type="entry name" value="PAS"/>
    <property type="match status" value="1"/>
</dbReference>
<reference evidence="7 8" key="1">
    <citation type="submission" date="2016-10" db="EMBL/GenBank/DDBJ databases">
        <authorList>
            <person name="Varghese N."/>
            <person name="Submissions S."/>
        </authorList>
    </citation>
    <scope>NUCLEOTIDE SEQUENCE [LARGE SCALE GENOMIC DNA]</scope>
    <source>
        <strain evidence="7 8">DSM 20748</strain>
    </source>
</reference>
<dbReference type="Proteomes" id="UP000198647">
    <property type="component" value="Unassembled WGS sequence"/>
</dbReference>
<feature type="domain" description="STAS" evidence="6">
    <location>
        <begin position="151"/>
        <end position="263"/>
    </location>
</feature>
<dbReference type="PROSITE" id="PS50801">
    <property type="entry name" value="STAS"/>
    <property type="match status" value="1"/>
</dbReference>
<dbReference type="PROSITE" id="PS50113">
    <property type="entry name" value="PAC"/>
    <property type="match status" value="1"/>
</dbReference>
<dbReference type="NCBIfam" id="TIGR00229">
    <property type="entry name" value="sensory_box"/>
    <property type="match status" value="1"/>
</dbReference>
<dbReference type="PROSITE" id="PS50112">
    <property type="entry name" value="PAS"/>
    <property type="match status" value="1"/>
</dbReference>
<protein>
    <submittedName>
        <fullName evidence="7">PAS domain S-box-containing protein</fullName>
    </submittedName>
</protein>
<name>A0A1H3HZ45_9BACI</name>
<keyword evidence="8" id="KW-1185">Reference proteome</keyword>
<dbReference type="CDD" id="cd07041">
    <property type="entry name" value="STAS_RsbR_RsbS_like"/>
    <property type="match status" value="1"/>
</dbReference>
<feature type="domain" description="PAC" evidence="5">
    <location>
        <begin position="90"/>
        <end position="142"/>
    </location>
</feature>
<proteinExistence type="predicted"/>
<gene>
    <name evidence="7" type="ORF">SAMN04488081_2334</name>
</gene>
<evidence type="ECO:0000259" key="4">
    <source>
        <dbReference type="PROSITE" id="PS50112"/>
    </source>
</evidence>
<sequence length="269" mass="30757">MDYYSLDELEVMQQNDFIRAAVDRVGVGVVIADPQQVDTPVVYVNKGFEELTGYEAKDVLGRNCRFLQGEDTESENLDKIRDALKSKENMKVELRNYRKDGSEFWNELQIYTVFIEKLNQDFFVGVQQDVTKRVEAERLVGHYSTEVKRLSTPIVPVEDGVSILPLIGNVDDERLQQMLDAVSNHVQEEKEDYLILDLSGVSFFNEEIHIGIYQLNQLLNLMGTTLILSGVTPKFAMGSTPYANFSELSLRSYTSVRQALERIRNDIQI</sequence>
<dbReference type="EMBL" id="FNOS01000006">
    <property type="protein sequence ID" value="SDY20495.1"/>
    <property type="molecule type" value="Genomic_DNA"/>
</dbReference>